<dbReference type="InterPro" id="IPR000399">
    <property type="entry name" value="TPP-bd_CS"/>
</dbReference>
<evidence type="ECO:0000256" key="3">
    <source>
        <dbReference type="ARBA" id="ARBA00007812"/>
    </source>
</evidence>
<dbReference type="CDD" id="cd07035">
    <property type="entry name" value="TPP_PYR_POX_like"/>
    <property type="match status" value="1"/>
</dbReference>
<dbReference type="SUPFAM" id="SSF52467">
    <property type="entry name" value="DHS-like NAD/FAD-binding domain"/>
    <property type="match status" value="1"/>
</dbReference>
<evidence type="ECO:0000313" key="11">
    <source>
        <dbReference type="Proteomes" id="UP000548867"/>
    </source>
</evidence>
<feature type="domain" description="Thiamine pyrophosphate enzyme central" evidence="7">
    <location>
        <begin position="196"/>
        <end position="335"/>
    </location>
</feature>
<organism evidence="10 11">
    <name type="scientific">Novosphingobium sediminicola</name>
    <dbReference type="NCBI Taxonomy" id="563162"/>
    <lineage>
        <taxon>Bacteria</taxon>
        <taxon>Pseudomonadati</taxon>
        <taxon>Pseudomonadota</taxon>
        <taxon>Alphaproteobacteria</taxon>
        <taxon>Sphingomonadales</taxon>
        <taxon>Sphingomonadaceae</taxon>
        <taxon>Novosphingobium</taxon>
    </lineage>
</organism>
<dbReference type="PROSITE" id="PS00187">
    <property type="entry name" value="TPP_ENZYMES"/>
    <property type="match status" value="1"/>
</dbReference>
<proteinExistence type="inferred from homology"/>
<evidence type="ECO:0000256" key="1">
    <source>
        <dbReference type="ARBA" id="ARBA00001946"/>
    </source>
</evidence>
<evidence type="ECO:0000256" key="4">
    <source>
        <dbReference type="ARBA" id="ARBA00022723"/>
    </source>
</evidence>
<dbReference type="Pfam" id="PF02775">
    <property type="entry name" value="TPP_enzyme_C"/>
    <property type="match status" value="1"/>
</dbReference>
<dbReference type="Proteomes" id="UP000548867">
    <property type="component" value="Unassembled WGS sequence"/>
</dbReference>
<dbReference type="Pfam" id="PF02776">
    <property type="entry name" value="TPP_enzyme_N"/>
    <property type="match status" value="1"/>
</dbReference>
<dbReference type="AlphaFoldDB" id="A0A7W6CNE1"/>
<dbReference type="Pfam" id="PF00205">
    <property type="entry name" value="TPP_enzyme_M"/>
    <property type="match status" value="1"/>
</dbReference>
<gene>
    <name evidence="10" type="ORF">GGR38_003927</name>
</gene>
<evidence type="ECO:0000256" key="2">
    <source>
        <dbReference type="ARBA" id="ARBA00001964"/>
    </source>
</evidence>
<dbReference type="EC" id="2.2.1.6" evidence="10"/>
<dbReference type="InterPro" id="IPR012001">
    <property type="entry name" value="Thiamin_PyroP_enz_TPP-bd_dom"/>
</dbReference>
<evidence type="ECO:0000259" key="7">
    <source>
        <dbReference type="Pfam" id="PF00205"/>
    </source>
</evidence>
<sequence>MSGADAVVHILHRVGIRSVFGLASGKLSPLFKALSTRDDMRFIGVRHEASAAFMASGIAAATGQMALCLGETGPGGLNLLSALGGAWANHLPVLAITSSNPSAIMHPHRGAFSSTDNESLFRHLTKWNARVTVGERLPELIHCALREALSGRPGPVHLDIPAEILGGIFRFSRAELDAPMTSFIGRPPAPHAQDIAVVVDLLRQARRPLIVAGGGVARSGSDACAAMVRLLDRVGCPGIATQMGLGVIPQDHPQCLGQGGFVGGSAVVEAMQQADLVLAFGCRFSSFLWVDGPPRWDDRPDRKLVQIDIDPAALGHALPLTLGLTSDAGLAIEALVQALSGVELYPAPDWLPGLTAKRDAYRASIDLKDIDGLIHPGALAQGVARFIGPDDLVTLDGGHTSFWSNEFTPALVPSTRFHEPGMSHLGFGLPAALAMAGHYPDRRVFCLTGDGAFGFNLQELDTARRYGLKVITIIHNNASWGVIRAAQNKHGFEIGTDLDGTDYAAIARAFGCHGERLERLEDLDVVMARALAADTSVVIDARVGWSPHPMFPTFGASTAHRL</sequence>
<dbReference type="PANTHER" id="PTHR18968">
    <property type="entry name" value="THIAMINE PYROPHOSPHATE ENZYMES"/>
    <property type="match status" value="1"/>
</dbReference>
<keyword evidence="10" id="KW-0808">Transferase</keyword>
<accession>A0A7W6CNE1</accession>
<evidence type="ECO:0000313" key="10">
    <source>
        <dbReference type="EMBL" id="MBB3956960.1"/>
    </source>
</evidence>
<evidence type="ECO:0000256" key="6">
    <source>
        <dbReference type="RuleBase" id="RU362132"/>
    </source>
</evidence>
<dbReference type="PANTHER" id="PTHR18968:SF166">
    <property type="entry name" value="2-HYDROXYACYL-COA LYASE 2"/>
    <property type="match status" value="1"/>
</dbReference>
<evidence type="ECO:0000259" key="9">
    <source>
        <dbReference type="Pfam" id="PF02776"/>
    </source>
</evidence>
<dbReference type="GO" id="GO:0000287">
    <property type="term" value="F:magnesium ion binding"/>
    <property type="evidence" value="ECO:0007669"/>
    <property type="project" value="InterPro"/>
</dbReference>
<comment type="cofactor">
    <cofactor evidence="1">
        <name>Mg(2+)</name>
        <dbReference type="ChEBI" id="CHEBI:18420"/>
    </cofactor>
</comment>
<dbReference type="CDD" id="cd00568">
    <property type="entry name" value="TPP_enzymes"/>
    <property type="match status" value="1"/>
</dbReference>
<protein>
    <submittedName>
        <fullName evidence="10">Acetolactate synthase-1/2/3 large subunit</fullName>
        <ecNumber evidence="10">2.2.1.6</ecNumber>
    </submittedName>
</protein>
<reference evidence="10 11" key="1">
    <citation type="submission" date="2020-08" db="EMBL/GenBank/DDBJ databases">
        <title>Genomic Encyclopedia of Type Strains, Phase IV (KMG-IV): sequencing the most valuable type-strain genomes for metagenomic binning, comparative biology and taxonomic classification.</title>
        <authorList>
            <person name="Goeker M."/>
        </authorList>
    </citation>
    <scope>NUCLEOTIDE SEQUENCE [LARGE SCALE GENOMIC DNA]</scope>
    <source>
        <strain evidence="10 11">DSM 27057</strain>
    </source>
</reference>
<dbReference type="InterPro" id="IPR029061">
    <property type="entry name" value="THDP-binding"/>
</dbReference>
<dbReference type="InterPro" id="IPR029035">
    <property type="entry name" value="DHS-like_NAD/FAD-binding_dom"/>
</dbReference>
<dbReference type="GO" id="GO:0009097">
    <property type="term" value="P:isoleucine biosynthetic process"/>
    <property type="evidence" value="ECO:0007669"/>
    <property type="project" value="TreeGrafter"/>
</dbReference>
<dbReference type="InterPro" id="IPR045229">
    <property type="entry name" value="TPP_enz"/>
</dbReference>
<feature type="domain" description="Thiamine pyrophosphate enzyme TPP-binding" evidence="8">
    <location>
        <begin position="396"/>
        <end position="540"/>
    </location>
</feature>
<comment type="caution">
    <text evidence="10">The sequence shown here is derived from an EMBL/GenBank/DDBJ whole genome shotgun (WGS) entry which is preliminary data.</text>
</comment>
<dbReference type="InterPro" id="IPR011766">
    <property type="entry name" value="TPP_enzyme_TPP-bd"/>
</dbReference>
<dbReference type="EMBL" id="JACIDX010000017">
    <property type="protein sequence ID" value="MBB3956960.1"/>
    <property type="molecule type" value="Genomic_DNA"/>
</dbReference>
<dbReference type="GO" id="GO:0005948">
    <property type="term" value="C:acetolactate synthase complex"/>
    <property type="evidence" value="ECO:0007669"/>
    <property type="project" value="TreeGrafter"/>
</dbReference>
<dbReference type="Gene3D" id="3.40.50.1220">
    <property type="entry name" value="TPP-binding domain"/>
    <property type="match status" value="1"/>
</dbReference>
<dbReference type="InterPro" id="IPR012000">
    <property type="entry name" value="Thiamin_PyroP_enz_cen_dom"/>
</dbReference>
<dbReference type="GO" id="GO:0050660">
    <property type="term" value="F:flavin adenine dinucleotide binding"/>
    <property type="evidence" value="ECO:0007669"/>
    <property type="project" value="TreeGrafter"/>
</dbReference>
<dbReference type="GO" id="GO:0009099">
    <property type="term" value="P:L-valine biosynthetic process"/>
    <property type="evidence" value="ECO:0007669"/>
    <property type="project" value="TreeGrafter"/>
</dbReference>
<dbReference type="GO" id="GO:0030976">
    <property type="term" value="F:thiamine pyrophosphate binding"/>
    <property type="evidence" value="ECO:0007669"/>
    <property type="project" value="InterPro"/>
</dbReference>
<dbReference type="SUPFAM" id="SSF52518">
    <property type="entry name" value="Thiamin diphosphate-binding fold (THDP-binding)"/>
    <property type="match status" value="2"/>
</dbReference>
<evidence type="ECO:0000259" key="8">
    <source>
        <dbReference type="Pfam" id="PF02775"/>
    </source>
</evidence>
<dbReference type="Gene3D" id="3.40.50.970">
    <property type="match status" value="2"/>
</dbReference>
<comment type="cofactor">
    <cofactor evidence="2">
        <name>thiamine diphosphate</name>
        <dbReference type="ChEBI" id="CHEBI:58937"/>
    </cofactor>
</comment>
<feature type="domain" description="Thiamine pyrophosphate enzyme N-terminal TPP-binding" evidence="9">
    <location>
        <begin position="1"/>
        <end position="116"/>
    </location>
</feature>
<dbReference type="GO" id="GO:0003984">
    <property type="term" value="F:acetolactate synthase activity"/>
    <property type="evidence" value="ECO:0007669"/>
    <property type="project" value="UniProtKB-EC"/>
</dbReference>
<comment type="similarity">
    <text evidence="3 6">Belongs to the TPP enzyme family.</text>
</comment>
<evidence type="ECO:0000256" key="5">
    <source>
        <dbReference type="ARBA" id="ARBA00023052"/>
    </source>
</evidence>
<keyword evidence="11" id="KW-1185">Reference proteome</keyword>
<name>A0A7W6CNE1_9SPHN</name>
<keyword evidence="4" id="KW-0479">Metal-binding</keyword>
<dbReference type="FunFam" id="3.40.50.970:FF:000007">
    <property type="entry name" value="Acetolactate synthase"/>
    <property type="match status" value="1"/>
</dbReference>
<keyword evidence="5 6" id="KW-0786">Thiamine pyrophosphate</keyword>